<evidence type="ECO:0000313" key="9">
    <source>
        <dbReference type="EMBL" id="TKB46450.1"/>
    </source>
</evidence>
<feature type="active site" description="Proton donor/acceptor" evidence="7">
    <location>
        <position position="310"/>
    </location>
</feature>
<dbReference type="CDD" id="cd06238">
    <property type="entry name" value="M14-like"/>
    <property type="match status" value="1"/>
</dbReference>
<protein>
    <recommendedName>
        <fullName evidence="8">Peptidase M14 domain-containing protein</fullName>
    </recommendedName>
</protein>
<comment type="cofactor">
    <cofactor evidence="1">
        <name>Zn(2+)</name>
        <dbReference type="ChEBI" id="CHEBI:29105"/>
    </cofactor>
</comment>
<dbReference type="GO" id="GO:0004181">
    <property type="term" value="F:metallocarboxypeptidase activity"/>
    <property type="evidence" value="ECO:0007669"/>
    <property type="project" value="InterPro"/>
</dbReference>
<dbReference type="OrthoDB" id="9758209at2"/>
<dbReference type="AlphaFoldDB" id="A0A4U1B7L1"/>
<keyword evidence="10" id="KW-1185">Reference proteome</keyword>
<reference evidence="9 10" key="1">
    <citation type="submission" date="2019-04" db="EMBL/GenBank/DDBJ databases">
        <title>Thalassotalea guangxiensis sp. nov., isolated from sediment of the coastal wetland.</title>
        <authorList>
            <person name="Zheng S."/>
            <person name="Zhang D."/>
        </authorList>
    </citation>
    <scope>NUCLEOTIDE SEQUENCE [LARGE SCALE GENOMIC DNA]</scope>
    <source>
        <strain evidence="9 10">ZS-4</strain>
    </source>
</reference>
<dbReference type="InterPro" id="IPR000834">
    <property type="entry name" value="Peptidase_M14"/>
</dbReference>
<dbReference type="GO" id="GO:0005615">
    <property type="term" value="C:extracellular space"/>
    <property type="evidence" value="ECO:0007669"/>
    <property type="project" value="TreeGrafter"/>
</dbReference>
<evidence type="ECO:0000256" key="7">
    <source>
        <dbReference type="PROSITE-ProRule" id="PRU01379"/>
    </source>
</evidence>
<keyword evidence="4" id="KW-0378">Hydrolase</keyword>
<dbReference type="EMBL" id="SWDB01000009">
    <property type="protein sequence ID" value="TKB46450.1"/>
    <property type="molecule type" value="Genomic_DNA"/>
</dbReference>
<dbReference type="SUPFAM" id="SSF53187">
    <property type="entry name" value="Zn-dependent exopeptidases"/>
    <property type="match status" value="1"/>
</dbReference>
<evidence type="ECO:0000259" key="8">
    <source>
        <dbReference type="PROSITE" id="PS52035"/>
    </source>
</evidence>
<dbReference type="GO" id="GO:0006508">
    <property type="term" value="P:proteolysis"/>
    <property type="evidence" value="ECO:0007669"/>
    <property type="project" value="UniProtKB-KW"/>
</dbReference>
<sequence length="845" mass="95503">MFAIAPVFAEPLSYYFEQPTKYRSKVPTPKAVLGFDVGDRHVRHDQLVHYFKELANASNQVRLLSMGYTNERRQQVLATISSSKNLNNLEQILENRRAGKNQNADDPVVVWLGYSIHGNEISGSHASMLTAYYLAAAETEEMKQLLDDVVILIEPSMNPDGMDRFVTWVNTNRGTSVNTDPEHREHQLQWPSGRTNHFMFDLNRDWLPLSQVESQNRVKFFHQFKPNVLADFHEMGKDSTYFFQPGIPSRTNPLTPKTNIELTKEFARYHGEALDADHRLYFSRESFDDFYYGKGSTYPDINGAVGILFEQASSRGMATTSENGVLTFGFGIKNHVLTSFSTLKAAQKNKAKLHQFRTDFYAESLEKASDADFAGYLLHEPADRQRLKDFLHLLEQHQIQSYALTDTYESGDSKYRPGSSYFVPLEQPQYRLIKTIFDKVTEFKDNSFYDVSGWTLPLAYNLEVKKINRARDLDTDSEPFTADLLTLPEQNLPLKEGAYAYAFAWDDYLAPKLLNDLLNQGIKAKVATQPFTLAGESKNEKQEFAAGSILILSGLQNRTDWFDKLMDIYQQYHIDMASLTTGLSIKGIDLGSRSMAPLSPVRVMMIGGHSVSQYEAGHMLYYLDDTLGVPVSVIDDYRLDQIDFNRYTHVIMVDGNYKSISDKTLGKLKAWVENGGVIYAQKRAGKWLASKNILQSSFVSDNELARLFNTDELTYADQQQLAAKKRIAGTIFATDIDLTHPLVFGYQTPRLPIFKNSTVIMEKASHPFVTLAQFTDKPLLSGYSDDAMVGKVAENTAIIAHNVGKGRVIASSENLVFRGYWHGTAKIVANAVFFPHAFSARISAK</sequence>
<dbReference type="GO" id="GO:0008270">
    <property type="term" value="F:zinc ion binding"/>
    <property type="evidence" value="ECO:0007669"/>
    <property type="project" value="InterPro"/>
</dbReference>
<dbReference type="PANTHER" id="PTHR11705:SF143">
    <property type="entry name" value="SLL0236 PROTEIN"/>
    <property type="match status" value="1"/>
</dbReference>
<evidence type="ECO:0000256" key="6">
    <source>
        <dbReference type="ARBA" id="ARBA00023049"/>
    </source>
</evidence>
<dbReference type="InterPro" id="IPR029062">
    <property type="entry name" value="Class_I_gatase-like"/>
</dbReference>
<accession>A0A4U1B7L1</accession>
<evidence type="ECO:0000313" key="10">
    <source>
        <dbReference type="Proteomes" id="UP000307999"/>
    </source>
</evidence>
<evidence type="ECO:0000256" key="1">
    <source>
        <dbReference type="ARBA" id="ARBA00001947"/>
    </source>
</evidence>
<evidence type="ECO:0000256" key="3">
    <source>
        <dbReference type="ARBA" id="ARBA00022670"/>
    </source>
</evidence>
<feature type="domain" description="Peptidase M14" evidence="8">
    <location>
        <begin position="40"/>
        <end position="334"/>
    </location>
</feature>
<dbReference type="Gene3D" id="3.40.50.880">
    <property type="match status" value="1"/>
</dbReference>
<dbReference type="SUPFAM" id="SSF52317">
    <property type="entry name" value="Class I glutamine amidotransferase-like"/>
    <property type="match status" value="1"/>
</dbReference>
<dbReference type="PANTHER" id="PTHR11705">
    <property type="entry name" value="PROTEASE FAMILY M14 CARBOXYPEPTIDASE A,B"/>
    <property type="match status" value="1"/>
</dbReference>
<dbReference type="CDD" id="cd03143">
    <property type="entry name" value="A4_beta-galactosidase_middle_domain"/>
    <property type="match status" value="1"/>
</dbReference>
<organism evidence="9 10">
    <name type="scientific">Thalassotalea mangrovi</name>
    <dbReference type="NCBI Taxonomy" id="2572245"/>
    <lineage>
        <taxon>Bacteria</taxon>
        <taxon>Pseudomonadati</taxon>
        <taxon>Pseudomonadota</taxon>
        <taxon>Gammaproteobacteria</taxon>
        <taxon>Alteromonadales</taxon>
        <taxon>Colwelliaceae</taxon>
        <taxon>Thalassotalea</taxon>
    </lineage>
</organism>
<proteinExistence type="inferred from homology"/>
<dbReference type="Pfam" id="PF00246">
    <property type="entry name" value="Peptidase_M14"/>
    <property type="match status" value="1"/>
</dbReference>
<dbReference type="PROSITE" id="PS52035">
    <property type="entry name" value="PEPTIDASE_M14"/>
    <property type="match status" value="1"/>
</dbReference>
<name>A0A4U1B7L1_9GAMM</name>
<dbReference type="Proteomes" id="UP000307999">
    <property type="component" value="Unassembled WGS sequence"/>
</dbReference>
<dbReference type="Gene3D" id="3.40.630.10">
    <property type="entry name" value="Zn peptidases"/>
    <property type="match status" value="1"/>
</dbReference>
<keyword evidence="5" id="KW-0862">Zinc</keyword>
<evidence type="ECO:0000256" key="5">
    <source>
        <dbReference type="ARBA" id="ARBA00022833"/>
    </source>
</evidence>
<evidence type="ECO:0000256" key="2">
    <source>
        <dbReference type="ARBA" id="ARBA00005988"/>
    </source>
</evidence>
<keyword evidence="6" id="KW-0482">Metalloprotease</keyword>
<keyword evidence="3" id="KW-0645">Protease</keyword>
<evidence type="ECO:0000256" key="4">
    <source>
        <dbReference type="ARBA" id="ARBA00022801"/>
    </source>
</evidence>
<comment type="caution">
    <text evidence="9">The sequence shown here is derived from an EMBL/GenBank/DDBJ whole genome shotgun (WGS) entry which is preliminary data.</text>
</comment>
<dbReference type="SMART" id="SM00631">
    <property type="entry name" value="Zn_pept"/>
    <property type="match status" value="1"/>
</dbReference>
<comment type="similarity">
    <text evidence="2 7">Belongs to the peptidase M14 family.</text>
</comment>
<gene>
    <name evidence="9" type="ORF">E8M12_04665</name>
</gene>